<evidence type="ECO:0008006" key="3">
    <source>
        <dbReference type="Google" id="ProtNLM"/>
    </source>
</evidence>
<name>A0ABN6L797_9BACT</name>
<keyword evidence="2" id="KW-1185">Reference proteome</keyword>
<proteinExistence type="predicted"/>
<protein>
    <recommendedName>
        <fullName evidence="3">Phospholipase D-like domain-containing protein</fullName>
    </recommendedName>
</protein>
<accession>A0ABN6L797</accession>
<reference evidence="1 2" key="1">
    <citation type="submission" date="2021-12" db="EMBL/GenBank/DDBJ databases">
        <title>Genome sequencing of bacteria with rrn-lacking chromosome and rrn-plasmid.</title>
        <authorList>
            <person name="Anda M."/>
            <person name="Iwasaki W."/>
        </authorList>
    </citation>
    <scope>NUCLEOTIDE SEQUENCE [LARGE SCALE GENOMIC DNA]</scope>
    <source>
        <strain evidence="1 2">NBRC 101262</strain>
    </source>
</reference>
<evidence type="ECO:0000313" key="1">
    <source>
        <dbReference type="EMBL" id="BDC98865.1"/>
    </source>
</evidence>
<organism evidence="1 2">
    <name type="scientific">Persicobacter psychrovividus</name>
    <dbReference type="NCBI Taxonomy" id="387638"/>
    <lineage>
        <taxon>Bacteria</taxon>
        <taxon>Pseudomonadati</taxon>
        <taxon>Bacteroidota</taxon>
        <taxon>Cytophagia</taxon>
        <taxon>Cytophagales</taxon>
        <taxon>Persicobacteraceae</taxon>
        <taxon>Persicobacter</taxon>
    </lineage>
</organism>
<dbReference type="RefSeq" id="WP_338397926.1">
    <property type="nucleotide sequence ID" value="NZ_AP025292.1"/>
</dbReference>
<dbReference type="EMBL" id="AP025292">
    <property type="protein sequence ID" value="BDC98865.1"/>
    <property type="molecule type" value="Genomic_DNA"/>
</dbReference>
<evidence type="ECO:0000313" key="2">
    <source>
        <dbReference type="Proteomes" id="UP001354989"/>
    </source>
</evidence>
<dbReference type="Proteomes" id="UP001354989">
    <property type="component" value="Chromosome"/>
</dbReference>
<sequence length="358" mass="42252">MVPLDVIIDPKFLLKLHYSIESGEVKDSVLHDFHYNWVQMNNRKSIRYFTCLDNIDETGRKVIDLIFRRLNKGGEILFTLDQMLWSVEGVYKNSEKLSPFRLHFTCLDKKLSQQLENKYGYKFLTIDDLTKSWGQLMAFQGYKSWSVKNDDAHLRSWEKSTFGIPPKIHSLLIHDFYLFEVVNNRLNEKKLYENLFEILRNFKHRLASQAPVEIMLVTAKNKNFDQKMEAEIHKRVDCELLRLLGKDGFKLTIIFMEKNCQQTDRAHDRFLITNNSYIESGAGFNLFYNKTPKHNTIIRHAYVFQSEKEMRNVNYRLDAIKDQLDMASTTVYGSDWQLFRLLKEVGSFKSSKVEVRVG</sequence>
<gene>
    <name evidence="1" type="ORF">PEPS_11460</name>
</gene>